<organism evidence="1 2">
    <name type="scientific">Mammaliicoccus lentus</name>
    <name type="common">Staphylococcus lentus</name>
    <dbReference type="NCBI Taxonomy" id="42858"/>
    <lineage>
        <taxon>Bacteria</taxon>
        <taxon>Bacillati</taxon>
        <taxon>Bacillota</taxon>
        <taxon>Bacilli</taxon>
        <taxon>Bacillales</taxon>
        <taxon>Staphylococcaceae</taxon>
        <taxon>Mammaliicoccus</taxon>
    </lineage>
</organism>
<name>A0ABS6GTZ0_MAMLE</name>
<dbReference type="RefSeq" id="WP_216683192.1">
    <property type="nucleotide sequence ID" value="NZ_JAHLZN010000001.1"/>
</dbReference>
<sequence length="136" mass="15849">MIQRAIKNILQDKLPDLEWTVDYHTAQSEFGVVYYDGGYPPDRSDMKSHLMNYQVEIRSESFDKATNRAFDSYNAIHGITNRVMEVPVYEDGKLLRTDKHFIQYIYAESPPIRVGVSNDNMIYTINFLALILPYCE</sequence>
<protein>
    <submittedName>
        <fullName evidence="1">Uncharacterized protein</fullName>
    </submittedName>
</protein>
<dbReference type="Proteomes" id="UP000770161">
    <property type="component" value="Unassembled WGS sequence"/>
</dbReference>
<proteinExistence type="predicted"/>
<evidence type="ECO:0000313" key="2">
    <source>
        <dbReference type="Proteomes" id="UP000770161"/>
    </source>
</evidence>
<comment type="caution">
    <text evidence="1">The sequence shown here is derived from an EMBL/GenBank/DDBJ whole genome shotgun (WGS) entry which is preliminary data.</text>
</comment>
<evidence type="ECO:0000313" key="1">
    <source>
        <dbReference type="EMBL" id="MBU6112546.1"/>
    </source>
</evidence>
<dbReference type="EMBL" id="JAHLZN010000001">
    <property type="protein sequence ID" value="MBU6112546.1"/>
    <property type="molecule type" value="Genomic_DNA"/>
</dbReference>
<keyword evidence="2" id="KW-1185">Reference proteome</keyword>
<reference evidence="1 2" key="1">
    <citation type="submission" date="2021-06" db="EMBL/GenBank/DDBJ databases">
        <title>Staphylococcus lentus K169 genome sequencing.</title>
        <authorList>
            <person name="Sundareshan S."/>
            <person name="Akhila D.S."/>
            <person name="Prachi D."/>
            <person name="Sivakumar R."/>
            <person name="Rajendhran J."/>
            <person name="Isloor S."/>
            <person name="Hegde N.R."/>
        </authorList>
    </citation>
    <scope>NUCLEOTIDE SEQUENCE [LARGE SCALE GENOMIC DNA]</scope>
    <source>
        <strain evidence="1 2">K169</strain>
    </source>
</reference>
<accession>A0ABS6GTZ0</accession>
<gene>
    <name evidence="1" type="ORF">KQ656_01175</name>
</gene>